<organism evidence="1 2">
    <name type="scientific">Streptomyces albiaxialis</name>
    <dbReference type="NCBI Taxonomy" id="329523"/>
    <lineage>
        <taxon>Bacteria</taxon>
        <taxon>Bacillati</taxon>
        <taxon>Actinomycetota</taxon>
        <taxon>Actinomycetes</taxon>
        <taxon>Kitasatosporales</taxon>
        <taxon>Streptomycetaceae</taxon>
        <taxon>Streptomyces</taxon>
    </lineage>
</organism>
<accession>A0ABP5IVN1</accession>
<evidence type="ECO:0000313" key="1">
    <source>
        <dbReference type="EMBL" id="GAA2105980.1"/>
    </source>
</evidence>
<dbReference type="Proteomes" id="UP001500016">
    <property type="component" value="Unassembled WGS sequence"/>
</dbReference>
<reference evidence="2" key="1">
    <citation type="journal article" date="2019" name="Int. J. Syst. Evol. Microbiol.">
        <title>The Global Catalogue of Microorganisms (GCM) 10K type strain sequencing project: providing services to taxonomists for standard genome sequencing and annotation.</title>
        <authorList>
            <consortium name="The Broad Institute Genomics Platform"/>
            <consortium name="The Broad Institute Genome Sequencing Center for Infectious Disease"/>
            <person name="Wu L."/>
            <person name="Ma J."/>
        </authorList>
    </citation>
    <scope>NUCLEOTIDE SEQUENCE [LARGE SCALE GENOMIC DNA]</scope>
    <source>
        <strain evidence="2">JCM 15478</strain>
    </source>
</reference>
<sequence length="75" mass="7782">MSAGWCTWHQGQAADVALIEVIEQGSGPGGGAYACLACADHLLSHRMLNDHARRAIAALKKRSRTAAAAPNGTTP</sequence>
<gene>
    <name evidence="1" type="ORF">GCM10009801_82010</name>
</gene>
<comment type="caution">
    <text evidence="1">The sequence shown here is derived from an EMBL/GenBank/DDBJ whole genome shotgun (WGS) entry which is preliminary data.</text>
</comment>
<protein>
    <submittedName>
        <fullName evidence="1">Uncharacterized protein</fullName>
    </submittedName>
</protein>
<keyword evidence="2" id="KW-1185">Reference proteome</keyword>
<evidence type="ECO:0000313" key="2">
    <source>
        <dbReference type="Proteomes" id="UP001500016"/>
    </source>
</evidence>
<dbReference type="EMBL" id="BAAAPE010000048">
    <property type="protein sequence ID" value="GAA2105980.1"/>
    <property type="molecule type" value="Genomic_DNA"/>
</dbReference>
<proteinExistence type="predicted"/>
<name>A0ABP5IVN1_9ACTN</name>